<dbReference type="AlphaFoldDB" id="A0A9W8AJA5"/>
<dbReference type="PRINTS" id="PR00723">
    <property type="entry name" value="SUBTILISIN"/>
</dbReference>
<dbReference type="CDD" id="cd00538">
    <property type="entry name" value="PA"/>
    <property type="match status" value="1"/>
</dbReference>
<evidence type="ECO:0000256" key="5">
    <source>
        <dbReference type="ARBA" id="ARBA00022729"/>
    </source>
</evidence>
<keyword evidence="4 9" id="KW-0645">Protease</keyword>
<dbReference type="InterPro" id="IPR036852">
    <property type="entry name" value="Peptidase_S8/S53_dom_sf"/>
</dbReference>
<organism evidence="13 14">
    <name type="scientific">Dispira parvispora</name>
    <dbReference type="NCBI Taxonomy" id="1520584"/>
    <lineage>
        <taxon>Eukaryota</taxon>
        <taxon>Fungi</taxon>
        <taxon>Fungi incertae sedis</taxon>
        <taxon>Zoopagomycota</taxon>
        <taxon>Kickxellomycotina</taxon>
        <taxon>Dimargaritomycetes</taxon>
        <taxon>Dimargaritales</taxon>
        <taxon>Dimargaritaceae</taxon>
        <taxon>Dispira</taxon>
    </lineage>
</organism>
<feature type="active site" description="Charge relay system" evidence="8 9">
    <location>
        <position position="115"/>
    </location>
</feature>
<dbReference type="PROSITE" id="PS51892">
    <property type="entry name" value="SUBTILASE"/>
    <property type="match status" value="1"/>
</dbReference>
<gene>
    <name evidence="13" type="ORF">IWQ62_005670</name>
</gene>
<comment type="caution">
    <text evidence="13">The sequence shown here is derived from an EMBL/GenBank/DDBJ whole genome shotgun (WGS) entry which is preliminary data.</text>
</comment>
<evidence type="ECO:0000256" key="2">
    <source>
        <dbReference type="ARBA" id="ARBA00022512"/>
    </source>
</evidence>
<dbReference type="Proteomes" id="UP001150925">
    <property type="component" value="Unassembled WGS sequence"/>
</dbReference>
<feature type="non-terminal residue" evidence="13">
    <location>
        <position position="536"/>
    </location>
</feature>
<dbReference type="GO" id="GO:0006508">
    <property type="term" value="P:proteolysis"/>
    <property type="evidence" value="ECO:0007669"/>
    <property type="project" value="UniProtKB-KW"/>
</dbReference>
<accession>A0A9W8AJA5</accession>
<keyword evidence="2" id="KW-0134">Cell wall</keyword>
<dbReference type="PROSITE" id="PS00136">
    <property type="entry name" value="SUBTILASE_ASP"/>
    <property type="match status" value="1"/>
</dbReference>
<evidence type="ECO:0000256" key="3">
    <source>
        <dbReference type="ARBA" id="ARBA00022525"/>
    </source>
</evidence>
<feature type="non-terminal residue" evidence="13">
    <location>
        <position position="1"/>
    </location>
</feature>
<evidence type="ECO:0000313" key="14">
    <source>
        <dbReference type="Proteomes" id="UP001150925"/>
    </source>
</evidence>
<dbReference type="Gene3D" id="3.40.50.200">
    <property type="entry name" value="Peptidase S8/S53 domain"/>
    <property type="match status" value="2"/>
</dbReference>
<feature type="domain" description="Peptidase S8/S53" evidence="11">
    <location>
        <begin position="106"/>
        <end position="513"/>
    </location>
</feature>
<dbReference type="GO" id="GO:0004252">
    <property type="term" value="F:serine-type endopeptidase activity"/>
    <property type="evidence" value="ECO:0007669"/>
    <property type="project" value="UniProtKB-UniRule"/>
</dbReference>
<dbReference type="PANTHER" id="PTHR43806">
    <property type="entry name" value="PEPTIDASE S8"/>
    <property type="match status" value="1"/>
</dbReference>
<evidence type="ECO:0000259" key="12">
    <source>
        <dbReference type="Pfam" id="PF02225"/>
    </source>
</evidence>
<dbReference type="SUPFAM" id="SSF52743">
    <property type="entry name" value="Subtilisin-like"/>
    <property type="match status" value="1"/>
</dbReference>
<dbReference type="Pfam" id="PF02225">
    <property type="entry name" value="PA"/>
    <property type="match status" value="1"/>
</dbReference>
<dbReference type="InterPro" id="IPR023828">
    <property type="entry name" value="Peptidase_S8_Ser-AS"/>
</dbReference>
<dbReference type="GO" id="GO:0005615">
    <property type="term" value="C:extracellular space"/>
    <property type="evidence" value="ECO:0007669"/>
    <property type="project" value="TreeGrafter"/>
</dbReference>
<keyword evidence="6 9" id="KW-0378">Hydrolase</keyword>
<dbReference type="PANTHER" id="PTHR43806:SF66">
    <property type="entry name" value="SERIN ENDOPEPTIDASE"/>
    <property type="match status" value="1"/>
</dbReference>
<dbReference type="PROSITE" id="PS00138">
    <property type="entry name" value="SUBTILASE_SER"/>
    <property type="match status" value="1"/>
</dbReference>
<evidence type="ECO:0008006" key="15">
    <source>
        <dbReference type="Google" id="ProtNLM"/>
    </source>
</evidence>
<evidence type="ECO:0000256" key="1">
    <source>
        <dbReference type="ARBA" id="ARBA00011073"/>
    </source>
</evidence>
<dbReference type="InterPro" id="IPR015500">
    <property type="entry name" value="Peptidase_S8_subtilisin-rel"/>
</dbReference>
<keyword evidence="3" id="KW-0964">Secreted</keyword>
<proteinExistence type="inferred from homology"/>
<dbReference type="InterPro" id="IPR000209">
    <property type="entry name" value="Peptidase_S8/S53_dom"/>
</dbReference>
<name>A0A9W8AJA5_9FUNG</name>
<keyword evidence="14" id="KW-1185">Reference proteome</keyword>
<dbReference type="SUPFAM" id="SSF52025">
    <property type="entry name" value="PA domain"/>
    <property type="match status" value="1"/>
</dbReference>
<keyword evidence="7 9" id="KW-0720">Serine protease</keyword>
<dbReference type="EMBL" id="JANBPY010002486">
    <property type="protein sequence ID" value="KAJ1954797.1"/>
    <property type="molecule type" value="Genomic_DNA"/>
</dbReference>
<evidence type="ECO:0000256" key="10">
    <source>
        <dbReference type="RuleBase" id="RU003355"/>
    </source>
</evidence>
<dbReference type="InterPro" id="IPR034187">
    <property type="entry name" value="Peptidases_S8_5"/>
</dbReference>
<evidence type="ECO:0000256" key="4">
    <source>
        <dbReference type="ARBA" id="ARBA00022670"/>
    </source>
</evidence>
<evidence type="ECO:0000256" key="6">
    <source>
        <dbReference type="ARBA" id="ARBA00022801"/>
    </source>
</evidence>
<feature type="active site" description="Charge relay system" evidence="8 9">
    <location>
        <position position="474"/>
    </location>
</feature>
<evidence type="ECO:0000259" key="11">
    <source>
        <dbReference type="Pfam" id="PF00082"/>
    </source>
</evidence>
<keyword evidence="5" id="KW-0732">Signal</keyword>
<feature type="domain" description="PA" evidence="12">
    <location>
        <begin position="332"/>
        <end position="400"/>
    </location>
</feature>
<reference evidence="13" key="1">
    <citation type="submission" date="2022-07" db="EMBL/GenBank/DDBJ databases">
        <title>Phylogenomic reconstructions and comparative analyses of Kickxellomycotina fungi.</title>
        <authorList>
            <person name="Reynolds N.K."/>
            <person name="Stajich J.E."/>
            <person name="Barry K."/>
            <person name="Grigoriev I.V."/>
            <person name="Crous P."/>
            <person name="Smith M.E."/>
        </authorList>
    </citation>
    <scope>NUCLEOTIDE SEQUENCE</scope>
    <source>
        <strain evidence="13">RSA 1196</strain>
    </source>
</reference>
<evidence type="ECO:0000313" key="13">
    <source>
        <dbReference type="EMBL" id="KAJ1954797.1"/>
    </source>
</evidence>
<comment type="similarity">
    <text evidence="1 9 10">Belongs to the peptidase S8 family.</text>
</comment>
<dbReference type="InterPro" id="IPR046450">
    <property type="entry name" value="PA_dom_sf"/>
</dbReference>
<dbReference type="Gene3D" id="3.50.30.30">
    <property type="match status" value="1"/>
</dbReference>
<dbReference type="PROSITE" id="PS00137">
    <property type="entry name" value="SUBTILASE_HIS"/>
    <property type="match status" value="1"/>
</dbReference>
<dbReference type="CDD" id="cd07489">
    <property type="entry name" value="Peptidases_S8_5"/>
    <property type="match status" value="1"/>
</dbReference>
<protein>
    <recommendedName>
        <fullName evidence="15">Peptidase S8/S53 domain-containing protein</fullName>
    </recommendedName>
</protein>
<dbReference type="OrthoDB" id="10256524at2759"/>
<dbReference type="InterPro" id="IPR050131">
    <property type="entry name" value="Peptidase_S8_subtilisin-like"/>
</dbReference>
<dbReference type="InterPro" id="IPR022398">
    <property type="entry name" value="Peptidase_S8_His-AS"/>
</dbReference>
<sequence length="536" mass="57467">FSGNATTDNDITGFEHFIQQMQDAQVPFRFAANFTVIFKGACVEVDSKYEDFIHTLDAASNVWPMQQSSINVRNVLYERTEYAPRAMVEHQFTGVDRLHQEFQLTGKGVKIGVLDSGIDYTHPAFGGCFKTSGCRLETGYDFVGDNFNGTNLPEPDDNPLDNCYGHGTHVAGIIAGNHGEFRGVAPDATLGIYRVLGCDGSTNSGIVMQALEKACLDGMQVINLSLGFPGGWIMWSEAQMVETLAQRGIKVVAAVGNDGMNGLFTMNSPAVSPGALAVAAMEMPQYNLPYMKLSLDQPVYIRRWYQQNYFPSLDVQGKPLRSASQGGQGHLACEKLGNLADAVVLVESGGCSFADKVRNIAEAGGAVAVFYSNETQAFLELESQEAVPIPAFSIYYTDAQYMLGQLAKRSNIPVFISDDIILFNSTAAYSTPGFSSMGPTPEGHAKADISGPAVNILSAVPKKYGSYGIITGTSMASPYVAGVVALLIGAKKINTTEALRSQLVHTARPQRDGGTYRSVAQQGGGLVDAYAALLAN</sequence>
<dbReference type="Pfam" id="PF00082">
    <property type="entry name" value="Peptidase_S8"/>
    <property type="match status" value="1"/>
</dbReference>
<dbReference type="InterPro" id="IPR003137">
    <property type="entry name" value="PA_domain"/>
</dbReference>
<evidence type="ECO:0000256" key="8">
    <source>
        <dbReference type="PIRSR" id="PIRSR615500-1"/>
    </source>
</evidence>
<evidence type="ECO:0000256" key="9">
    <source>
        <dbReference type="PROSITE-ProRule" id="PRU01240"/>
    </source>
</evidence>
<dbReference type="InterPro" id="IPR023827">
    <property type="entry name" value="Peptidase_S8_Asp-AS"/>
</dbReference>
<evidence type="ECO:0000256" key="7">
    <source>
        <dbReference type="ARBA" id="ARBA00022825"/>
    </source>
</evidence>
<feature type="active site" description="Charge relay system" evidence="8 9">
    <location>
        <position position="166"/>
    </location>
</feature>